<feature type="transmembrane region" description="Helical" evidence="10">
    <location>
        <begin position="116"/>
        <end position="136"/>
    </location>
</feature>
<dbReference type="EMBL" id="CADCWM010000973">
    <property type="protein sequence ID" value="CAA9586012.1"/>
    <property type="molecule type" value="Genomic_DNA"/>
</dbReference>
<name>A0A6J4VQR9_9BACT</name>
<proteinExistence type="predicted"/>
<protein>
    <recommendedName>
        <fullName evidence="11">Cytochrome b/b6 C-terminal region profile domain-containing protein</fullName>
    </recommendedName>
</protein>
<dbReference type="PROSITE" id="PS51003">
    <property type="entry name" value="CYTB_CTER"/>
    <property type="match status" value="1"/>
</dbReference>
<evidence type="ECO:0000256" key="4">
    <source>
        <dbReference type="ARBA" id="ARBA00022692"/>
    </source>
</evidence>
<feature type="transmembrane region" description="Helical" evidence="10">
    <location>
        <begin position="157"/>
        <end position="178"/>
    </location>
</feature>
<evidence type="ECO:0000313" key="12">
    <source>
        <dbReference type="EMBL" id="CAA9586012.1"/>
    </source>
</evidence>
<dbReference type="InterPro" id="IPR027387">
    <property type="entry name" value="Cytb/b6-like_sf"/>
</dbReference>
<dbReference type="GO" id="GO:0016491">
    <property type="term" value="F:oxidoreductase activity"/>
    <property type="evidence" value="ECO:0007669"/>
    <property type="project" value="InterPro"/>
</dbReference>
<dbReference type="GO" id="GO:0009055">
    <property type="term" value="F:electron transfer activity"/>
    <property type="evidence" value="ECO:0007669"/>
    <property type="project" value="InterPro"/>
</dbReference>
<dbReference type="GO" id="GO:0046872">
    <property type="term" value="F:metal ion binding"/>
    <property type="evidence" value="ECO:0007669"/>
    <property type="project" value="UniProtKB-KW"/>
</dbReference>
<dbReference type="Gene3D" id="1.20.810.10">
    <property type="entry name" value="Cytochrome Bc1 Complex, Chain C"/>
    <property type="match status" value="1"/>
</dbReference>
<feature type="transmembrane region" description="Helical" evidence="10">
    <location>
        <begin position="190"/>
        <end position="210"/>
    </location>
</feature>
<feature type="non-terminal residue" evidence="12">
    <location>
        <position position="1"/>
    </location>
</feature>
<keyword evidence="2" id="KW-0813">Transport</keyword>
<dbReference type="GO" id="GO:0016020">
    <property type="term" value="C:membrane"/>
    <property type="evidence" value="ECO:0007669"/>
    <property type="project" value="UniProtKB-SubCell"/>
</dbReference>
<dbReference type="SUPFAM" id="SSF81648">
    <property type="entry name" value="a domain/subunit of cytochrome bc1 complex (Ubiquinol-cytochrome c reductase)"/>
    <property type="match status" value="1"/>
</dbReference>
<keyword evidence="6" id="KW-0249">Electron transport</keyword>
<feature type="transmembrane region" description="Helical" evidence="10">
    <location>
        <begin position="40"/>
        <end position="67"/>
    </location>
</feature>
<organism evidence="12">
    <name type="scientific">uncultured Thermomicrobiales bacterium</name>
    <dbReference type="NCBI Taxonomy" id="1645740"/>
    <lineage>
        <taxon>Bacteria</taxon>
        <taxon>Pseudomonadati</taxon>
        <taxon>Thermomicrobiota</taxon>
        <taxon>Thermomicrobia</taxon>
        <taxon>Thermomicrobiales</taxon>
        <taxon>environmental samples</taxon>
    </lineage>
</organism>
<evidence type="ECO:0000256" key="5">
    <source>
        <dbReference type="ARBA" id="ARBA00022723"/>
    </source>
</evidence>
<accession>A0A6J4VQR9</accession>
<keyword evidence="8" id="KW-0408">Iron</keyword>
<keyword evidence="5" id="KW-0479">Metal-binding</keyword>
<comment type="subcellular location">
    <subcellularLocation>
        <location evidence="1">Membrane</location>
        <topology evidence="1">Multi-pass membrane protein</topology>
    </subcellularLocation>
</comment>
<sequence length="241" mass="26088">LLISAIIGLHLLLVIKQKHTMPGYARKVAEPGKVLGVPLWPYQAILAGQLILLMFGGLLLLSAFVQVHPLEAYGPPGPETPEVKPDWYLLWVYGLLEIMPSSLTISTPIATIGPEFLAGILFPGIIFGIMTLVPWLDRTNRRATRRYEYLEPPRQAPMRLALGVTMLTYIGMLSFAAFHNEAGLGGQLGAVWALTLAVPLIVGSGVFLWAKQTANYREADFDPTAEDTDVTNAPAGAGAAD</sequence>
<evidence type="ECO:0000256" key="3">
    <source>
        <dbReference type="ARBA" id="ARBA00022617"/>
    </source>
</evidence>
<gene>
    <name evidence="12" type="ORF">AVDCRST_MAG88-3951</name>
</gene>
<evidence type="ECO:0000256" key="8">
    <source>
        <dbReference type="ARBA" id="ARBA00023004"/>
    </source>
</evidence>
<evidence type="ECO:0000256" key="9">
    <source>
        <dbReference type="ARBA" id="ARBA00023136"/>
    </source>
</evidence>
<evidence type="ECO:0000256" key="2">
    <source>
        <dbReference type="ARBA" id="ARBA00022448"/>
    </source>
</evidence>
<evidence type="ECO:0000256" key="1">
    <source>
        <dbReference type="ARBA" id="ARBA00004141"/>
    </source>
</evidence>
<evidence type="ECO:0000256" key="10">
    <source>
        <dbReference type="SAM" id="Phobius"/>
    </source>
</evidence>
<feature type="transmembrane region" description="Helical" evidence="10">
    <location>
        <begin position="88"/>
        <end position="110"/>
    </location>
</feature>
<reference evidence="12" key="1">
    <citation type="submission" date="2020-02" db="EMBL/GenBank/DDBJ databases">
        <authorList>
            <person name="Meier V. D."/>
        </authorList>
    </citation>
    <scope>NUCLEOTIDE SEQUENCE</scope>
    <source>
        <strain evidence="12">AVDCRST_MAG88</strain>
    </source>
</reference>
<keyword evidence="3" id="KW-0349">Heme</keyword>
<dbReference type="InterPro" id="IPR005798">
    <property type="entry name" value="Cyt_b/b6_C"/>
</dbReference>
<keyword evidence="4 10" id="KW-0812">Transmembrane</keyword>
<evidence type="ECO:0000259" key="11">
    <source>
        <dbReference type="PROSITE" id="PS51003"/>
    </source>
</evidence>
<dbReference type="Pfam" id="PF00032">
    <property type="entry name" value="Cytochrom_B_C"/>
    <property type="match status" value="1"/>
</dbReference>
<dbReference type="AlphaFoldDB" id="A0A6J4VQR9"/>
<evidence type="ECO:0000256" key="7">
    <source>
        <dbReference type="ARBA" id="ARBA00022989"/>
    </source>
</evidence>
<keyword evidence="7 10" id="KW-1133">Transmembrane helix</keyword>
<feature type="domain" description="Cytochrome b/b6 C-terminal region profile" evidence="11">
    <location>
        <begin position="81"/>
        <end position="171"/>
    </location>
</feature>
<dbReference type="InterPro" id="IPR036150">
    <property type="entry name" value="Cyt_b/b6_C_sf"/>
</dbReference>
<evidence type="ECO:0000256" key="6">
    <source>
        <dbReference type="ARBA" id="ARBA00022982"/>
    </source>
</evidence>
<keyword evidence="9 10" id="KW-0472">Membrane</keyword>